<dbReference type="RefSeq" id="WP_168805923.1">
    <property type="nucleotide sequence ID" value="NZ_CP051205.1"/>
</dbReference>
<dbReference type="InterPro" id="IPR028204">
    <property type="entry name" value="Tricorn_C1"/>
</dbReference>
<feature type="active site" description="Nucleophile" evidence="8">
    <location>
        <position position="981"/>
    </location>
</feature>
<comment type="function">
    <text evidence="7">Degrades oligopeptides.</text>
</comment>
<dbReference type="SUPFAM" id="SSF52096">
    <property type="entry name" value="ClpP/crotonase"/>
    <property type="match status" value="1"/>
</dbReference>
<name>A0AAE6ZH83_9BACT</name>
<dbReference type="KEGG" id="coy:HF329_17935"/>
<evidence type="ECO:0000256" key="3">
    <source>
        <dbReference type="ARBA" id="ARBA00022490"/>
    </source>
</evidence>
<evidence type="ECO:0000313" key="12">
    <source>
        <dbReference type="EMBL" id="QJB33095.1"/>
    </source>
</evidence>
<keyword evidence="6 7" id="KW-0720">Serine protease</keyword>
<dbReference type="InterPro" id="IPR029045">
    <property type="entry name" value="ClpP/crotonase-like_dom_sf"/>
</dbReference>
<dbReference type="GO" id="GO:0006508">
    <property type="term" value="P:proteolysis"/>
    <property type="evidence" value="ECO:0007669"/>
    <property type="project" value="UniProtKB-UniRule"/>
</dbReference>
<feature type="active site" description="Charge relay system" evidence="8">
    <location>
        <position position="764"/>
    </location>
</feature>
<dbReference type="InterPro" id="IPR036034">
    <property type="entry name" value="PDZ_sf"/>
</dbReference>
<dbReference type="Pfam" id="PF14684">
    <property type="entry name" value="Tricorn_C1"/>
    <property type="match status" value="1"/>
</dbReference>
<dbReference type="InterPro" id="IPR011659">
    <property type="entry name" value="WD40"/>
</dbReference>
<evidence type="ECO:0000256" key="7">
    <source>
        <dbReference type="PIRNR" id="PIRNR036421"/>
    </source>
</evidence>
<evidence type="ECO:0000256" key="8">
    <source>
        <dbReference type="PIRSR" id="PIRSR036421-1"/>
    </source>
</evidence>
<feature type="signal peptide" evidence="10">
    <location>
        <begin position="1"/>
        <end position="20"/>
    </location>
</feature>
<feature type="chain" id="PRO_5042015048" description="Tricorn protease homolog" evidence="10">
    <location>
        <begin position="21"/>
        <end position="1075"/>
    </location>
</feature>
<evidence type="ECO:0000256" key="9">
    <source>
        <dbReference type="PIRSR" id="PIRSR036421-3"/>
    </source>
</evidence>
<dbReference type="AlphaFoldDB" id="A0AAE6ZH83"/>
<reference evidence="13" key="1">
    <citation type="submission" date="2020-04" db="EMBL/GenBank/DDBJ databases">
        <authorList>
            <person name="Kittiwongwattana C."/>
        </authorList>
    </citation>
    <scope>NUCLEOTIDE SEQUENCE [LARGE SCALE GENOMIC DNA]</scope>
    <source>
        <strain evidence="13">1310</strain>
    </source>
</reference>
<organism evidence="12 13">
    <name type="scientific">Chitinophaga oryzae</name>
    <dbReference type="NCBI Taxonomy" id="2725414"/>
    <lineage>
        <taxon>Bacteria</taxon>
        <taxon>Pseudomonadati</taxon>
        <taxon>Bacteroidota</taxon>
        <taxon>Chitinophagia</taxon>
        <taxon>Chitinophagales</taxon>
        <taxon>Chitinophagaceae</taxon>
        <taxon>Chitinophaga</taxon>
    </lineage>
</organism>
<feature type="site" description="Transition state stabilizer; via amide nitrogen" evidence="9">
    <location>
        <position position="982"/>
    </location>
</feature>
<dbReference type="Pfam" id="PF07676">
    <property type="entry name" value="PD40"/>
    <property type="match status" value="4"/>
</dbReference>
<evidence type="ECO:0000256" key="4">
    <source>
        <dbReference type="ARBA" id="ARBA00022670"/>
    </source>
</evidence>
<dbReference type="SUPFAM" id="SSF82171">
    <property type="entry name" value="DPP6 N-terminal domain-like"/>
    <property type="match status" value="2"/>
</dbReference>
<dbReference type="EC" id="3.4.21.-" evidence="7"/>
<keyword evidence="5 7" id="KW-0378">Hydrolase</keyword>
<dbReference type="SUPFAM" id="SSF69304">
    <property type="entry name" value="Tricorn protease N-terminal domain"/>
    <property type="match status" value="1"/>
</dbReference>
<dbReference type="GO" id="GO:0005737">
    <property type="term" value="C:cytoplasm"/>
    <property type="evidence" value="ECO:0007669"/>
    <property type="project" value="UniProtKB-SubCell"/>
</dbReference>
<dbReference type="Pfam" id="PF14685">
    <property type="entry name" value="PDZ_Tricorn"/>
    <property type="match status" value="1"/>
</dbReference>
<dbReference type="PIRSF" id="PIRSF036421">
    <property type="entry name" value="Tricorn_protease"/>
    <property type="match status" value="1"/>
</dbReference>
<dbReference type="SUPFAM" id="SSF50156">
    <property type="entry name" value="PDZ domain-like"/>
    <property type="match status" value="1"/>
</dbReference>
<feature type="domain" description="Tail specific protease" evidence="11">
    <location>
        <begin position="854"/>
        <end position="1049"/>
    </location>
</feature>
<dbReference type="Pfam" id="PF03572">
    <property type="entry name" value="Peptidase_S41"/>
    <property type="match status" value="1"/>
</dbReference>
<evidence type="ECO:0000313" key="13">
    <source>
        <dbReference type="Proteomes" id="UP000502421"/>
    </source>
</evidence>
<evidence type="ECO:0000256" key="1">
    <source>
        <dbReference type="ARBA" id="ARBA00004496"/>
    </source>
</evidence>
<dbReference type="GO" id="GO:0008236">
    <property type="term" value="F:serine-type peptidase activity"/>
    <property type="evidence" value="ECO:0007669"/>
    <property type="project" value="UniProtKB-UniRule"/>
</dbReference>
<comment type="subcellular location">
    <subcellularLocation>
        <location evidence="1 7">Cytoplasm</location>
    </subcellularLocation>
</comment>
<dbReference type="PANTHER" id="PTHR43253">
    <property type="entry name" value="TRICORN PROTEASE HOMOLOG 2-RELATED"/>
    <property type="match status" value="1"/>
</dbReference>
<accession>A0AAE6ZH83</accession>
<protein>
    <recommendedName>
        <fullName evidence="7">Tricorn protease homolog</fullName>
        <ecNumber evidence="7">3.4.21.-</ecNumber>
    </recommendedName>
</protein>
<dbReference type="InterPro" id="IPR012393">
    <property type="entry name" value="Tricorn_protease"/>
</dbReference>
<dbReference type="Gene3D" id="2.120.10.60">
    <property type="entry name" value="Tricorn protease N-terminal domain"/>
    <property type="match status" value="2"/>
</dbReference>
<evidence type="ECO:0000256" key="6">
    <source>
        <dbReference type="ARBA" id="ARBA00022825"/>
    </source>
</evidence>
<dbReference type="Gene3D" id="2.120.10.30">
    <property type="entry name" value="TolB, C-terminal domain"/>
    <property type="match status" value="1"/>
</dbReference>
<comment type="similarity">
    <text evidence="2 7">Belongs to the peptidase S41B family.</text>
</comment>
<sequence length="1075" mass="120568">MKKFLFTCAAWLMAATATYAQENALWLRYPAISPDGKTIAFGYKGDIYRVDANGGVAVPLTIHEAQDMMPVWSHDGKYIAFASDRYGNFDVFVMPAEGGTPVRLTSHSNADYPYDFTPDNKQVLFGSGRNAPAASIRFSYRLFDNLYTVPVTGGRPVLVSAAGAEFARYNSKGDQIIFQDRKGYEDPWRKHHVSSVTRDIWVYDIGKGSYQQVSSYEGEDREPLFGNDNSIYYLSEKGGISQNLFKSSVGDKNKMEQLTRFEKHPVRHLSRSSNNTFCFTYNGEIYTLKEGDKPQKVNVRIFNDGRNGIQKPLPVNGNVTEFAMSPDGKQMAFVARGEVFVTSVEGAMTKRITNTPQQERMVQWSPDGKRLVYAAERNGNWDIYQSTIVRKEEPYFFAATVLKEEPLIATAAEEFQPLFSPDGKEIAYVEDRNLLKVFNIASGKSRTLLPKGHNHSYSDGDWSFSWSPDSKWIVVEDQRGYAFTSNATIIPVDGKGDNIYPVNSGFGEGNLKWSSDGKMLTWESSREGRKSLARQGSRETDIYAVFFDQEAFDKYKLTKDEFNLLKDQEDNAKKGGKDTAAKKDTAAAKKDFRPDFSNLEERQQRLTINSASIADYVLSKDNSKLYYTAAFEKGYDLWVTEPRTGDTKILAKLGGTPGSLELSKDGNSLFVSNRGSVVKVDAASGKITPISINSEMLLDQAAERAYMLDHAWKQVKEKFYDPTIRNMDWKMYRDAYARFLPHISNNYDFQELLSEMLGELNGSHTGGRYSPVRPDGDATASLGLLYDERYTKDGLKVDEVITAGPFDKAGSKMKAGAVINKIDGEAVTAKIDWAELLNRKAGRNVLISFTDADGKQWEETVKPVSSGEESALMYKRWVNNMRKMVDKLSGGKVGYVHVQGMNDASFRSVYDEVMGKNRGKQALIVDTRFNGGGWLHDDLYNFLSGKKYLDFAPQGDLLKGGEPQGQWQAPSCVLMSEGNYSDAFIFPYIYKQGKLGKLIGMPVPGTGTAVWWERQIDPTIVFGIPMIATIGKEGRPTENLQVEPDIRVPLRYEDFLAGKDDQLETAVKEMLKEIK</sequence>
<dbReference type="EMBL" id="CP051205">
    <property type="protein sequence ID" value="QJB33095.1"/>
    <property type="molecule type" value="Genomic_DNA"/>
</dbReference>
<dbReference type="Pfam" id="PF26549">
    <property type="entry name" value="Tricorn_N"/>
    <property type="match status" value="1"/>
</dbReference>
<keyword evidence="3 7" id="KW-0963">Cytoplasm</keyword>
<evidence type="ECO:0000256" key="2">
    <source>
        <dbReference type="ARBA" id="ARBA00008524"/>
    </source>
</evidence>
<keyword evidence="4 7" id="KW-0645">Protease</keyword>
<dbReference type="Proteomes" id="UP000502421">
    <property type="component" value="Chromosome"/>
</dbReference>
<feature type="active site" description="Charge relay system" evidence="8">
    <location>
        <position position="1038"/>
    </location>
</feature>
<dbReference type="CDD" id="cd07562">
    <property type="entry name" value="Peptidase_S41_TRI"/>
    <property type="match status" value="1"/>
</dbReference>
<dbReference type="Gene3D" id="3.90.226.10">
    <property type="entry name" value="2-enoyl-CoA Hydratase, Chain A, domain 1"/>
    <property type="match status" value="1"/>
</dbReference>
<evidence type="ECO:0000259" key="11">
    <source>
        <dbReference type="SMART" id="SM00245"/>
    </source>
</evidence>
<evidence type="ECO:0000256" key="5">
    <source>
        <dbReference type="ARBA" id="ARBA00022801"/>
    </source>
</evidence>
<gene>
    <name evidence="12" type="ORF">HF329_17935</name>
</gene>
<dbReference type="Gene3D" id="2.30.42.10">
    <property type="match status" value="1"/>
</dbReference>
<evidence type="ECO:0000256" key="10">
    <source>
        <dbReference type="SAM" id="SignalP"/>
    </source>
</evidence>
<dbReference type="InterPro" id="IPR029414">
    <property type="entry name" value="Tricorn_PDZ"/>
</dbReference>
<proteinExistence type="inferred from homology"/>
<dbReference type="InterPro" id="IPR005151">
    <property type="entry name" value="Tail-specific_protease"/>
</dbReference>
<dbReference type="InterPro" id="IPR011042">
    <property type="entry name" value="6-blade_b-propeller_TolB-like"/>
</dbReference>
<dbReference type="PANTHER" id="PTHR43253:SF1">
    <property type="entry name" value="TRICORN PROTEASE HOMOLOG 2-RELATED"/>
    <property type="match status" value="1"/>
</dbReference>
<dbReference type="Gene3D" id="3.30.750.44">
    <property type="match status" value="1"/>
</dbReference>
<keyword evidence="10" id="KW-0732">Signal</keyword>
<dbReference type="SMART" id="SM00245">
    <property type="entry name" value="TSPc"/>
    <property type="match status" value="1"/>
</dbReference>